<accession>A0A232FBX7</accession>
<feature type="compositionally biased region" description="Basic residues" evidence="1">
    <location>
        <begin position="52"/>
        <end position="64"/>
    </location>
</feature>
<feature type="compositionally biased region" description="Basic and acidic residues" evidence="1">
    <location>
        <begin position="8"/>
        <end position="23"/>
    </location>
</feature>
<feature type="compositionally biased region" description="Polar residues" evidence="1">
    <location>
        <begin position="27"/>
        <end position="36"/>
    </location>
</feature>
<proteinExistence type="predicted"/>
<evidence type="ECO:0000313" key="3">
    <source>
        <dbReference type="Proteomes" id="UP000215335"/>
    </source>
</evidence>
<gene>
    <name evidence="2" type="ORF">TSAR_009994</name>
</gene>
<dbReference type="AlphaFoldDB" id="A0A232FBX7"/>
<dbReference type="EMBL" id="NNAY01000503">
    <property type="protein sequence ID" value="OXU27963.1"/>
    <property type="molecule type" value="Genomic_DNA"/>
</dbReference>
<comment type="caution">
    <text evidence="2">The sequence shown here is derived from an EMBL/GenBank/DDBJ whole genome shotgun (WGS) entry which is preliminary data.</text>
</comment>
<protein>
    <submittedName>
        <fullName evidence="2">Uncharacterized protein</fullName>
    </submittedName>
</protein>
<dbReference type="Proteomes" id="UP000215335">
    <property type="component" value="Unassembled WGS sequence"/>
</dbReference>
<evidence type="ECO:0000313" key="2">
    <source>
        <dbReference type="EMBL" id="OXU27963.1"/>
    </source>
</evidence>
<name>A0A232FBX7_9HYME</name>
<sequence length="162" mass="18545">MSPSQIEGRQENYDKRTRKDKEVVSVVGTSKIQSQESSEENADPPCQEVITRKMKKIEKKRKKNIHEGAAAKNKNDTRKPRERPTRPAALVLKAAEGNSVKKMRKTVARGLLLELRCTKEVKTKELQEAVKAVLVDEATIKRLQNEVVFEIKDLETRHESRQ</sequence>
<evidence type="ECO:0000256" key="1">
    <source>
        <dbReference type="SAM" id="MobiDB-lite"/>
    </source>
</evidence>
<feature type="region of interest" description="Disordered" evidence="1">
    <location>
        <begin position="1"/>
        <end position="87"/>
    </location>
</feature>
<organism evidence="2 3">
    <name type="scientific">Trichomalopsis sarcophagae</name>
    <dbReference type="NCBI Taxonomy" id="543379"/>
    <lineage>
        <taxon>Eukaryota</taxon>
        <taxon>Metazoa</taxon>
        <taxon>Ecdysozoa</taxon>
        <taxon>Arthropoda</taxon>
        <taxon>Hexapoda</taxon>
        <taxon>Insecta</taxon>
        <taxon>Pterygota</taxon>
        <taxon>Neoptera</taxon>
        <taxon>Endopterygota</taxon>
        <taxon>Hymenoptera</taxon>
        <taxon>Apocrita</taxon>
        <taxon>Proctotrupomorpha</taxon>
        <taxon>Chalcidoidea</taxon>
        <taxon>Pteromalidae</taxon>
        <taxon>Pteromalinae</taxon>
        <taxon>Trichomalopsis</taxon>
    </lineage>
</organism>
<feature type="compositionally biased region" description="Basic and acidic residues" evidence="1">
    <location>
        <begin position="73"/>
        <end position="85"/>
    </location>
</feature>
<keyword evidence="3" id="KW-1185">Reference proteome</keyword>
<reference evidence="2 3" key="1">
    <citation type="journal article" date="2017" name="Curr. Biol.">
        <title>The Evolution of Venom by Co-option of Single-Copy Genes.</title>
        <authorList>
            <person name="Martinson E.O."/>
            <person name="Mrinalini"/>
            <person name="Kelkar Y.D."/>
            <person name="Chang C.H."/>
            <person name="Werren J.H."/>
        </authorList>
    </citation>
    <scope>NUCLEOTIDE SEQUENCE [LARGE SCALE GENOMIC DNA]</scope>
    <source>
        <strain evidence="2 3">Alberta</strain>
        <tissue evidence="2">Whole body</tissue>
    </source>
</reference>